<dbReference type="InterPro" id="IPR023809">
    <property type="entry name" value="Thiopep_bacteriocin_synth_dom"/>
</dbReference>
<keyword evidence="4" id="KW-1185">Reference proteome</keyword>
<dbReference type="Proteomes" id="UP001499986">
    <property type="component" value="Unassembled WGS sequence"/>
</dbReference>
<dbReference type="RefSeq" id="WP_428837180.1">
    <property type="nucleotide sequence ID" value="NZ_BAAASE010000004.1"/>
</dbReference>
<sequence length="135" mass="14801">MRRGLAGDLEIASYEPEVVRYGGPRVHDAIERLFEAGSDTALQVVDRMWASRPGGDGGAFAVPGAPRPPGRVARPVGSPAAPQGPRRPSRAGRPREPGAHDGDRLLPVDISREERIYVVWKNVLRTEEADRHDHR</sequence>
<protein>
    <recommendedName>
        <fullName evidence="2">Thiopeptide-type bacteriocin biosynthesis domain-containing protein</fullName>
    </recommendedName>
</protein>
<evidence type="ECO:0000313" key="3">
    <source>
        <dbReference type="EMBL" id="GAA2397429.1"/>
    </source>
</evidence>
<evidence type="ECO:0000313" key="4">
    <source>
        <dbReference type="Proteomes" id="UP001499986"/>
    </source>
</evidence>
<feature type="compositionally biased region" description="Basic and acidic residues" evidence="1">
    <location>
        <begin position="93"/>
        <end position="107"/>
    </location>
</feature>
<gene>
    <name evidence="3" type="ORF">GCM10010255_31850</name>
</gene>
<reference evidence="3 4" key="1">
    <citation type="journal article" date="2019" name="Int. J. Syst. Evol. Microbiol.">
        <title>The Global Catalogue of Microorganisms (GCM) 10K type strain sequencing project: providing services to taxonomists for standard genome sequencing and annotation.</title>
        <authorList>
            <consortium name="The Broad Institute Genomics Platform"/>
            <consortium name="The Broad Institute Genome Sequencing Center for Infectious Disease"/>
            <person name="Wu L."/>
            <person name="Ma J."/>
        </authorList>
    </citation>
    <scope>NUCLEOTIDE SEQUENCE [LARGE SCALE GENOMIC DNA]</scope>
    <source>
        <strain evidence="3 4">JCM 4358</strain>
    </source>
</reference>
<feature type="domain" description="Thiopeptide-type bacteriocin biosynthesis" evidence="2">
    <location>
        <begin position="2"/>
        <end position="47"/>
    </location>
</feature>
<dbReference type="EMBL" id="BAAASE010000004">
    <property type="protein sequence ID" value="GAA2397429.1"/>
    <property type="molecule type" value="Genomic_DNA"/>
</dbReference>
<evidence type="ECO:0000256" key="1">
    <source>
        <dbReference type="SAM" id="MobiDB-lite"/>
    </source>
</evidence>
<accession>A0ABN3I9U2</accession>
<feature type="compositionally biased region" description="Low complexity" evidence="1">
    <location>
        <begin position="70"/>
        <end position="86"/>
    </location>
</feature>
<evidence type="ECO:0000259" key="2">
    <source>
        <dbReference type="Pfam" id="PF14028"/>
    </source>
</evidence>
<organism evidence="3 4">
    <name type="scientific">Streptomyces coeruleofuscus</name>
    <dbReference type="NCBI Taxonomy" id="66879"/>
    <lineage>
        <taxon>Bacteria</taxon>
        <taxon>Bacillati</taxon>
        <taxon>Actinomycetota</taxon>
        <taxon>Actinomycetes</taxon>
        <taxon>Kitasatosporales</taxon>
        <taxon>Streptomycetaceae</taxon>
        <taxon>Streptomyces</taxon>
    </lineage>
</organism>
<proteinExistence type="predicted"/>
<name>A0ABN3I9U2_9ACTN</name>
<dbReference type="Pfam" id="PF14028">
    <property type="entry name" value="Lant_dehydr_C"/>
    <property type="match status" value="1"/>
</dbReference>
<feature type="region of interest" description="Disordered" evidence="1">
    <location>
        <begin position="53"/>
        <end position="107"/>
    </location>
</feature>
<comment type="caution">
    <text evidence="3">The sequence shown here is derived from an EMBL/GenBank/DDBJ whole genome shotgun (WGS) entry which is preliminary data.</text>
</comment>